<feature type="signal peptide" evidence="1">
    <location>
        <begin position="1"/>
        <end position="19"/>
    </location>
</feature>
<sequence>MRLIPSLALGLVLLGGSSASAVSTPSSSSHTGCGRKLYKLEIGTYKRDNVTRDQSPRRGVTRWTQILAPPSTRAIAAAIAAATTSSALPAPGWSDPQHDSVTAYYVADPAVLRCAGGGGGGCRGGVVRRAALRG</sequence>
<reference evidence="2 3" key="1">
    <citation type="submission" date="2018-04" db="EMBL/GenBank/DDBJ databases">
        <authorList>
            <person name="Huttner S."/>
            <person name="Dainat J."/>
        </authorList>
    </citation>
    <scope>NUCLEOTIDE SEQUENCE [LARGE SCALE GENOMIC DNA]</scope>
</reference>
<evidence type="ECO:0000313" key="2">
    <source>
        <dbReference type="EMBL" id="SPQ26500.1"/>
    </source>
</evidence>
<keyword evidence="1" id="KW-0732">Signal</keyword>
<feature type="chain" id="PRO_5018776886" evidence="1">
    <location>
        <begin position="20"/>
        <end position="134"/>
    </location>
</feature>
<accession>A0A3S4F3Z3</accession>
<dbReference type="Proteomes" id="UP000289323">
    <property type="component" value="Unassembled WGS sequence"/>
</dbReference>
<dbReference type="AlphaFoldDB" id="A0A3S4F3Z3"/>
<name>A0A3S4F3Z3_9PEZI</name>
<evidence type="ECO:0000313" key="3">
    <source>
        <dbReference type="Proteomes" id="UP000289323"/>
    </source>
</evidence>
<gene>
    <name evidence="2" type="ORF">TT172_LOCUS8919</name>
</gene>
<organism evidence="2 3">
    <name type="scientific">Thermothielavioides terrestris</name>
    <dbReference type="NCBI Taxonomy" id="2587410"/>
    <lineage>
        <taxon>Eukaryota</taxon>
        <taxon>Fungi</taxon>
        <taxon>Dikarya</taxon>
        <taxon>Ascomycota</taxon>
        <taxon>Pezizomycotina</taxon>
        <taxon>Sordariomycetes</taxon>
        <taxon>Sordariomycetidae</taxon>
        <taxon>Sordariales</taxon>
        <taxon>Chaetomiaceae</taxon>
        <taxon>Thermothielavioides</taxon>
    </lineage>
</organism>
<evidence type="ECO:0000256" key="1">
    <source>
        <dbReference type="SAM" id="SignalP"/>
    </source>
</evidence>
<proteinExistence type="predicted"/>
<protein>
    <submittedName>
        <fullName evidence="2">14325d16-b4e0-4eb4-bd11-0cf0dfbec65b</fullName>
    </submittedName>
</protein>
<dbReference type="EMBL" id="OUUZ01000018">
    <property type="protein sequence ID" value="SPQ26500.1"/>
    <property type="molecule type" value="Genomic_DNA"/>
</dbReference>